<organism evidence="1 2">
    <name type="scientific">Cirrhinus mrigala</name>
    <name type="common">Mrigala</name>
    <dbReference type="NCBI Taxonomy" id="683832"/>
    <lineage>
        <taxon>Eukaryota</taxon>
        <taxon>Metazoa</taxon>
        <taxon>Chordata</taxon>
        <taxon>Craniata</taxon>
        <taxon>Vertebrata</taxon>
        <taxon>Euteleostomi</taxon>
        <taxon>Actinopterygii</taxon>
        <taxon>Neopterygii</taxon>
        <taxon>Teleostei</taxon>
        <taxon>Ostariophysi</taxon>
        <taxon>Cypriniformes</taxon>
        <taxon>Cyprinidae</taxon>
        <taxon>Labeoninae</taxon>
        <taxon>Labeonini</taxon>
        <taxon>Cirrhinus</taxon>
    </lineage>
</organism>
<evidence type="ECO:0008006" key="3">
    <source>
        <dbReference type="Google" id="ProtNLM"/>
    </source>
</evidence>
<dbReference type="PANTHER" id="PTHR47510:SF3">
    <property type="entry name" value="ENDO_EXONUCLEASE_PHOSPHATASE DOMAIN-CONTAINING PROTEIN"/>
    <property type="match status" value="1"/>
</dbReference>
<keyword evidence="2" id="KW-1185">Reference proteome</keyword>
<proteinExistence type="predicted"/>
<dbReference type="AlphaFoldDB" id="A0ABD0MNQ9"/>
<dbReference type="PANTHER" id="PTHR47510">
    <property type="entry name" value="REVERSE TRANSCRIPTASE DOMAIN-CONTAINING PROTEIN"/>
    <property type="match status" value="1"/>
</dbReference>
<evidence type="ECO:0000313" key="2">
    <source>
        <dbReference type="Proteomes" id="UP001529510"/>
    </source>
</evidence>
<accession>A0ABD0MNQ9</accession>
<dbReference type="EMBL" id="JAMKFB020000295">
    <property type="protein sequence ID" value="KAL0150417.1"/>
    <property type="molecule type" value="Genomic_DNA"/>
</dbReference>
<dbReference type="Proteomes" id="UP001529510">
    <property type="component" value="Unassembled WGS sequence"/>
</dbReference>
<comment type="caution">
    <text evidence="1">The sequence shown here is derived from an EMBL/GenBank/DDBJ whole genome shotgun (WGS) entry which is preliminary data.</text>
</comment>
<sequence length="141" mass="15628">MFRVAATYNDHTDLQEYTETVTACIKECIGDVTVTRCANQKPWMTAEVHGLLNIREEAFRSGDKAALETARANLSHGIKNNNMSSLPNTLDPFQFAYHPNCSTGDAISSTLHLALLSEMLRISAVNRDVTLPLSFPFLLLI</sequence>
<reference evidence="1 2" key="1">
    <citation type="submission" date="2024-05" db="EMBL/GenBank/DDBJ databases">
        <title>Genome sequencing and assembly of Indian major carp, Cirrhinus mrigala (Hamilton, 1822).</title>
        <authorList>
            <person name="Mohindra V."/>
            <person name="Chowdhury L.M."/>
            <person name="Lal K."/>
            <person name="Jena J.K."/>
        </authorList>
    </citation>
    <scope>NUCLEOTIDE SEQUENCE [LARGE SCALE GENOMIC DNA]</scope>
    <source>
        <strain evidence="1">CM1030</strain>
        <tissue evidence="1">Blood</tissue>
    </source>
</reference>
<gene>
    <name evidence="1" type="ORF">M9458_054234</name>
</gene>
<protein>
    <recommendedName>
        <fullName evidence="3">Dopa decarboxylase</fullName>
    </recommendedName>
</protein>
<evidence type="ECO:0000313" key="1">
    <source>
        <dbReference type="EMBL" id="KAL0150417.1"/>
    </source>
</evidence>
<name>A0ABD0MNQ9_CIRMR</name>